<name>A0ABW2U4K4_9BACT</name>
<sequence>MPSCVSVAAYQKVYLNDEDMKLANKTVETPETNFESYREGAGGANGGKVGGGCGCN</sequence>
<dbReference type="RefSeq" id="WP_380205979.1">
    <property type="nucleotide sequence ID" value="NZ_JBHTEK010000001.1"/>
</dbReference>
<dbReference type="Pfam" id="PF14086">
    <property type="entry name" value="DUF4266"/>
    <property type="match status" value="1"/>
</dbReference>
<feature type="domain" description="DUF4266" evidence="1">
    <location>
        <begin position="7"/>
        <end position="56"/>
    </location>
</feature>
<proteinExistence type="predicted"/>
<keyword evidence="3" id="KW-1185">Reference proteome</keyword>
<dbReference type="InterPro" id="IPR025362">
    <property type="entry name" value="DUF4266"/>
</dbReference>
<dbReference type="Proteomes" id="UP001596513">
    <property type="component" value="Unassembled WGS sequence"/>
</dbReference>
<organism evidence="2 3">
    <name type="scientific">Hymenobacter humi</name>
    <dbReference type="NCBI Taxonomy" id="1411620"/>
    <lineage>
        <taxon>Bacteria</taxon>
        <taxon>Pseudomonadati</taxon>
        <taxon>Bacteroidota</taxon>
        <taxon>Cytophagia</taxon>
        <taxon>Cytophagales</taxon>
        <taxon>Hymenobacteraceae</taxon>
        <taxon>Hymenobacter</taxon>
    </lineage>
</organism>
<comment type="caution">
    <text evidence="2">The sequence shown here is derived from an EMBL/GenBank/DDBJ whole genome shotgun (WGS) entry which is preliminary data.</text>
</comment>
<gene>
    <name evidence="2" type="ORF">ACFQT0_10605</name>
</gene>
<evidence type="ECO:0000313" key="3">
    <source>
        <dbReference type="Proteomes" id="UP001596513"/>
    </source>
</evidence>
<protein>
    <submittedName>
        <fullName evidence="2">DUF4266 domain-containing protein</fullName>
    </submittedName>
</protein>
<accession>A0ABW2U4K4</accession>
<dbReference type="EMBL" id="JBHTEK010000001">
    <property type="protein sequence ID" value="MFC7667786.1"/>
    <property type="molecule type" value="Genomic_DNA"/>
</dbReference>
<reference evidence="3" key="1">
    <citation type="journal article" date="2019" name="Int. J. Syst. Evol. Microbiol.">
        <title>The Global Catalogue of Microorganisms (GCM) 10K type strain sequencing project: providing services to taxonomists for standard genome sequencing and annotation.</title>
        <authorList>
            <consortium name="The Broad Institute Genomics Platform"/>
            <consortium name="The Broad Institute Genome Sequencing Center for Infectious Disease"/>
            <person name="Wu L."/>
            <person name="Ma J."/>
        </authorList>
    </citation>
    <scope>NUCLEOTIDE SEQUENCE [LARGE SCALE GENOMIC DNA]</scope>
    <source>
        <strain evidence="3">JCM 19635</strain>
    </source>
</reference>
<evidence type="ECO:0000259" key="1">
    <source>
        <dbReference type="Pfam" id="PF14086"/>
    </source>
</evidence>
<evidence type="ECO:0000313" key="2">
    <source>
        <dbReference type="EMBL" id="MFC7667786.1"/>
    </source>
</evidence>